<protein>
    <submittedName>
        <fullName evidence="1">Uncharacterized protein</fullName>
    </submittedName>
</protein>
<dbReference type="EMBL" id="FPBV01000005">
    <property type="protein sequence ID" value="SFU63965.1"/>
    <property type="molecule type" value="Genomic_DNA"/>
</dbReference>
<dbReference type="AlphaFoldDB" id="A0A1I7HTC1"/>
<gene>
    <name evidence="1" type="ORF">SAMN05421543_10593</name>
</gene>
<evidence type="ECO:0000313" key="2">
    <source>
        <dbReference type="Proteomes" id="UP000183508"/>
    </source>
</evidence>
<reference evidence="2" key="1">
    <citation type="submission" date="2016-10" db="EMBL/GenBank/DDBJ databases">
        <authorList>
            <person name="Varghese N."/>
        </authorList>
    </citation>
    <scope>NUCLEOTIDE SEQUENCE [LARGE SCALE GENOMIC DNA]</scope>
    <source>
        <strain evidence="2">DSM 17980</strain>
    </source>
</reference>
<proteinExistence type="predicted"/>
<accession>A0A1I7HTC1</accession>
<evidence type="ECO:0000313" key="1">
    <source>
        <dbReference type="EMBL" id="SFU63965.1"/>
    </source>
</evidence>
<dbReference type="Proteomes" id="UP000183508">
    <property type="component" value="Unassembled WGS sequence"/>
</dbReference>
<organism evidence="1 2">
    <name type="scientific">Alicyclobacillus macrosporangiidus</name>
    <dbReference type="NCBI Taxonomy" id="392015"/>
    <lineage>
        <taxon>Bacteria</taxon>
        <taxon>Bacillati</taxon>
        <taxon>Bacillota</taxon>
        <taxon>Bacilli</taxon>
        <taxon>Bacillales</taxon>
        <taxon>Alicyclobacillaceae</taxon>
        <taxon>Alicyclobacillus</taxon>
    </lineage>
</organism>
<name>A0A1I7HTC1_9BACL</name>
<keyword evidence="2" id="KW-1185">Reference proteome</keyword>
<dbReference type="STRING" id="392015.SAMN05421543_10593"/>
<sequence>MSPLRGKKKFEVIIRRRQNDTHDFYVMEIVHKAGARPGPPDWFERDRDGNPNRASYRADFHVMYSVTTRTATPMASSLGSSLAWCNPYGVSTPSQNMKPGISARK</sequence>